<reference evidence="7" key="1">
    <citation type="journal article" date="2020" name="mSystems">
        <title>Genome- and Community-Level Interaction Insights into Carbon Utilization and Element Cycling Functions of Hydrothermarchaeota in Hydrothermal Sediment.</title>
        <authorList>
            <person name="Zhou Z."/>
            <person name="Liu Y."/>
            <person name="Xu W."/>
            <person name="Pan J."/>
            <person name="Luo Z.H."/>
            <person name="Li M."/>
        </authorList>
    </citation>
    <scope>NUCLEOTIDE SEQUENCE [LARGE SCALE GENOMIC DNA]</scope>
    <source>
        <strain evidence="7">SpSt-1056</strain>
    </source>
</reference>
<gene>
    <name evidence="7" type="ORF">ENM11_05600</name>
</gene>
<evidence type="ECO:0000256" key="3">
    <source>
        <dbReference type="ARBA" id="ARBA00023002"/>
    </source>
</evidence>
<dbReference type="FunFam" id="3.40.50.720:FF:000203">
    <property type="entry name" value="D-3-phosphoglycerate dehydrogenase (SerA)"/>
    <property type="match status" value="1"/>
</dbReference>
<dbReference type="SUPFAM" id="SSF51735">
    <property type="entry name" value="NAD(P)-binding Rossmann-fold domains"/>
    <property type="match status" value="1"/>
</dbReference>
<dbReference type="GO" id="GO:0051287">
    <property type="term" value="F:NAD binding"/>
    <property type="evidence" value="ECO:0007669"/>
    <property type="project" value="InterPro"/>
</dbReference>
<dbReference type="AlphaFoldDB" id="A0A7C5QA76"/>
<dbReference type="PROSITE" id="PS00671">
    <property type="entry name" value="D_2_HYDROXYACID_DH_3"/>
    <property type="match status" value="1"/>
</dbReference>
<keyword evidence="2" id="KW-0028">Amino-acid biosynthesis</keyword>
<dbReference type="InterPro" id="IPR036291">
    <property type="entry name" value="NAD(P)-bd_dom_sf"/>
</dbReference>
<protein>
    <submittedName>
        <fullName evidence="7">3-phosphoglycerate dehydrogenase</fullName>
    </submittedName>
</protein>
<evidence type="ECO:0000313" key="7">
    <source>
        <dbReference type="EMBL" id="HHK68610.1"/>
    </source>
</evidence>
<evidence type="ECO:0000256" key="5">
    <source>
        <dbReference type="RuleBase" id="RU003719"/>
    </source>
</evidence>
<evidence type="ECO:0000256" key="2">
    <source>
        <dbReference type="ARBA" id="ARBA00022605"/>
    </source>
</evidence>
<dbReference type="InterPro" id="IPR050857">
    <property type="entry name" value="D-2-hydroxyacid_DH"/>
</dbReference>
<dbReference type="InterPro" id="IPR029753">
    <property type="entry name" value="D-isomer_DH_CS"/>
</dbReference>
<dbReference type="PROSITE" id="PS00065">
    <property type="entry name" value="D_2_HYDROXYACID_DH_1"/>
    <property type="match status" value="1"/>
</dbReference>
<dbReference type="GO" id="GO:0016616">
    <property type="term" value="F:oxidoreductase activity, acting on the CH-OH group of donors, NAD or NADP as acceptor"/>
    <property type="evidence" value="ECO:0007669"/>
    <property type="project" value="InterPro"/>
</dbReference>
<dbReference type="PANTHER" id="PTHR42789:SF1">
    <property type="entry name" value="D-ISOMER SPECIFIC 2-HYDROXYACID DEHYDROGENASE FAMILY PROTEIN (AFU_ORTHOLOGUE AFUA_6G10090)"/>
    <property type="match status" value="1"/>
</dbReference>
<dbReference type="SUPFAM" id="SSF52283">
    <property type="entry name" value="Formate/glycerate dehydrogenase catalytic domain-like"/>
    <property type="match status" value="1"/>
</dbReference>
<dbReference type="InterPro" id="IPR029752">
    <property type="entry name" value="D-isomer_DH_CS1"/>
</dbReference>
<keyword evidence="3 5" id="KW-0560">Oxidoreductase</keyword>
<dbReference type="PANTHER" id="PTHR42789">
    <property type="entry name" value="D-ISOMER SPECIFIC 2-HYDROXYACID DEHYDROGENASE FAMILY PROTEIN (AFU_ORTHOLOGUE AFUA_6G10090)"/>
    <property type="match status" value="1"/>
</dbReference>
<comment type="caution">
    <text evidence="7">The sequence shown here is derived from an EMBL/GenBank/DDBJ whole genome shotgun (WGS) entry which is preliminary data.</text>
</comment>
<feature type="domain" description="S-adenosyl-L-homocysteine hydrolase NAD binding" evidence="6">
    <location>
        <begin position="162"/>
        <end position="285"/>
    </location>
</feature>
<dbReference type="CDD" id="cd05303">
    <property type="entry name" value="PGDH_2"/>
    <property type="match status" value="1"/>
</dbReference>
<dbReference type="Gene3D" id="3.40.50.720">
    <property type="entry name" value="NAD(P)-binding Rossmann-like Domain"/>
    <property type="match status" value="2"/>
</dbReference>
<dbReference type="InterPro" id="IPR015878">
    <property type="entry name" value="Ado_hCys_hydrolase_NAD-bd"/>
</dbReference>
<evidence type="ECO:0000256" key="1">
    <source>
        <dbReference type="ARBA" id="ARBA00005854"/>
    </source>
</evidence>
<organism evidence="7">
    <name type="scientific">Caldiarchaeum subterraneum</name>
    <dbReference type="NCBI Taxonomy" id="311458"/>
    <lineage>
        <taxon>Archaea</taxon>
        <taxon>Nitrososphaerota</taxon>
        <taxon>Candidatus Caldarchaeales</taxon>
        <taxon>Candidatus Caldarchaeaceae</taxon>
        <taxon>Candidatus Caldarchaeum</taxon>
    </lineage>
</organism>
<dbReference type="Pfam" id="PF02826">
    <property type="entry name" value="2-Hacid_dh_C"/>
    <property type="match status" value="1"/>
</dbReference>
<evidence type="ECO:0000256" key="4">
    <source>
        <dbReference type="ARBA" id="ARBA00023027"/>
    </source>
</evidence>
<dbReference type="PROSITE" id="PS00670">
    <property type="entry name" value="D_2_HYDROXYACID_DH_2"/>
    <property type="match status" value="1"/>
</dbReference>
<dbReference type="GO" id="GO:0008652">
    <property type="term" value="P:amino acid biosynthetic process"/>
    <property type="evidence" value="ECO:0007669"/>
    <property type="project" value="UniProtKB-KW"/>
</dbReference>
<sequence length="336" mass="36320">MSNNFPQRPIKSVVCLRFLTYICAQRVVTVTLRVLVADPIDEKSVEMLREAGFTVDLKPDITAAELENTISGYGVLIVRSRTKVTARVIEKGVPGLKVVGRAGVGLDNVDVEAAAKHGVKVLNTPEAPTNSVAELVIGLMIAVARKIAWCDRVMRAGRWPKREAMGVELAGKTLGVVGFGRIGRRVAEIAHAVGMKILAYDIIPIPEEVLAKTGTRLTTLEEVLRSSDFITLHVPLTPETHHLINAEKIAMMKPSAILVNASRGEVVDEEALYHALSTGRLAGAGLDVFEREPPFGSKLLELDNVVVTPHVGAQTHEAQQAAGMMLAQKIIETLKP</sequence>
<dbReference type="SMART" id="SM00997">
    <property type="entry name" value="AdoHcyase_NAD"/>
    <property type="match status" value="1"/>
</dbReference>
<dbReference type="EMBL" id="DRWN01000045">
    <property type="protein sequence ID" value="HHK68610.1"/>
    <property type="molecule type" value="Genomic_DNA"/>
</dbReference>
<dbReference type="InterPro" id="IPR006140">
    <property type="entry name" value="D-isomer_DH_NAD-bd"/>
</dbReference>
<keyword evidence="4" id="KW-0520">NAD</keyword>
<accession>A0A7C5QA76</accession>
<comment type="similarity">
    <text evidence="1 5">Belongs to the D-isomer specific 2-hydroxyacid dehydrogenase family.</text>
</comment>
<evidence type="ECO:0000259" key="6">
    <source>
        <dbReference type="SMART" id="SM00997"/>
    </source>
</evidence>
<dbReference type="Pfam" id="PF00389">
    <property type="entry name" value="2-Hacid_dh"/>
    <property type="match status" value="1"/>
</dbReference>
<name>A0A7C5QA76_CALS0</name>
<proteinExistence type="inferred from homology"/>
<dbReference type="InterPro" id="IPR006139">
    <property type="entry name" value="D-isomer_2_OHA_DH_cat_dom"/>
</dbReference>